<accession>A0A0G4MH34</accession>
<gene>
    <name evidence="5" type="ORF">BN1708_001176</name>
</gene>
<evidence type="ECO:0000256" key="4">
    <source>
        <dbReference type="SAM" id="MobiDB-lite"/>
    </source>
</evidence>
<proteinExistence type="predicted"/>
<dbReference type="PANTHER" id="PTHR24198">
    <property type="entry name" value="ANKYRIN REPEAT AND PROTEIN KINASE DOMAIN-CONTAINING PROTEIN"/>
    <property type="match status" value="1"/>
</dbReference>
<dbReference type="STRING" id="100787.A0A0G4MH34"/>
<dbReference type="PANTHER" id="PTHR24198:SF165">
    <property type="entry name" value="ANKYRIN REPEAT-CONTAINING PROTEIN-RELATED"/>
    <property type="match status" value="1"/>
</dbReference>
<dbReference type="SMART" id="SM00248">
    <property type="entry name" value="ANK"/>
    <property type="match status" value="11"/>
</dbReference>
<evidence type="ECO:0000256" key="3">
    <source>
        <dbReference type="PROSITE-ProRule" id="PRU00023"/>
    </source>
</evidence>
<sequence>MNVWTPAYDQSNRMASRDNKAADSVMKDETLLMSLAQSRLDYKRKGYTFVRLQEQSHDNSSSELADMRRQAMDAAASQGKPPSMWKTLEEVEVMLKSHMTEDEIVRMSAVAQGHGTDEDAYLFSIIVISLANHFICFGDGPRWDAVFVSLAVGGWLKVLQDPAEPKSWDKMPSTPSANILIMEGVPPGIQLSSQCSTVANRSAQLSIGFDKLAAQTNAGSLIHDELRELASIVSALSQGAEELSANLASANNLREQVRRQISLSMSSCELLVGGVTMDLEAALSASAREQSELQPFTDAAELWRLHIEMVFAFQDIVHLEDVDQQQGVFAALETKLEDIERLMAEFHLSHPGPAPAAPEPSIPLEKQGVLPDYDTAVASSSTHVATTPSSDVGYQHDNAQQEVPLYHDLSQRKGKSKAKSARAKGVFGGLNNIFKTLSSKINPIEPLVTPLCHAAAIGNIPQIKGLLGEGANINGHNEKGYTPLISAILANRLEAVNFLIDNYAKISTKDSTKNMPPLFHAAEAGYTDILKVLLSHGADPKASNTIGTPHFIGTVEKAPLASVALLLEHGADPNAVSAVGRHVLVAAVQRKDLPAVRLLLDHGAKISATNITGQPLLGVAVANKQLDMVKLLIDNGADVNARAGANGCPLSMAVNSGNIDLLRLLLASNANPDGKDVKSAPVLVNAISSGSLEMVTMLLEAGADADSRDITGRAVLLLAVQQDKLHIARLLLEHGAAATISNHSGTHLLTVVAKQPVSNEGEKLELMRLLLKAGANPNKHSLPWGYLSNMPLGHCIKHDKIELVRVLVEGGADPHITVASSPNSPKSPFEYALNHDKVDAMRIMLEYQDQDKKGYKERDPLKAGFSKAVETGKREMVDMFLDQGFGTWDQAIFLAGTSGQRELLVALEQRQATGSRRASQAGSSTKLAEPSGSQDADEAPPAYGSRRSTGHSILTQTDH</sequence>
<keyword evidence="2 3" id="KW-0040">ANK repeat</keyword>
<dbReference type="AlphaFoldDB" id="A0A0G4MH34"/>
<name>A0A0G4MH34_VERLO</name>
<evidence type="ECO:0000313" key="6">
    <source>
        <dbReference type="Proteomes" id="UP000044602"/>
    </source>
</evidence>
<dbReference type="PROSITE" id="PS50088">
    <property type="entry name" value="ANK_REPEAT"/>
    <property type="match status" value="7"/>
</dbReference>
<dbReference type="InterPro" id="IPR002110">
    <property type="entry name" value="Ankyrin_rpt"/>
</dbReference>
<feature type="repeat" description="ANK" evidence="3">
    <location>
        <begin position="579"/>
        <end position="611"/>
    </location>
</feature>
<evidence type="ECO:0000256" key="1">
    <source>
        <dbReference type="ARBA" id="ARBA00022737"/>
    </source>
</evidence>
<feature type="compositionally biased region" description="Polar residues" evidence="4">
    <location>
        <begin position="946"/>
        <end position="959"/>
    </location>
</feature>
<keyword evidence="6" id="KW-1185">Reference proteome</keyword>
<dbReference type="Pfam" id="PF12796">
    <property type="entry name" value="Ank_2"/>
    <property type="match status" value="3"/>
</dbReference>
<dbReference type="PROSITE" id="PS50297">
    <property type="entry name" value="ANK_REP_REGION"/>
    <property type="match status" value="4"/>
</dbReference>
<feature type="region of interest" description="Disordered" evidence="4">
    <location>
        <begin position="1"/>
        <end position="20"/>
    </location>
</feature>
<feature type="repeat" description="ANK" evidence="3">
    <location>
        <begin position="612"/>
        <end position="644"/>
    </location>
</feature>
<dbReference type="PRINTS" id="PR01415">
    <property type="entry name" value="ANKYRIN"/>
</dbReference>
<dbReference type="SUPFAM" id="SSF48403">
    <property type="entry name" value="Ankyrin repeat"/>
    <property type="match status" value="1"/>
</dbReference>
<dbReference type="Gene3D" id="1.25.40.20">
    <property type="entry name" value="Ankyrin repeat-containing domain"/>
    <property type="match status" value="4"/>
</dbReference>
<feature type="repeat" description="ANK" evidence="3">
    <location>
        <begin position="678"/>
        <end position="710"/>
    </location>
</feature>
<protein>
    <submittedName>
        <fullName evidence="5">Uncharacterized protein</fullName>
    </submittedName>
</protein>
<organism evidence="5 6">
    <name type="scientific">Verticillium longisporum</name>
    <name type="common">Verticillium dahliae var. longisporum</name>
    <dbReference type="NCBI Taxonomy" id="100787"/>
    <lineage>
        <taxon>Eukaryota</taxon>
        <taxon>Fungi</taxon>
        <taxon>Dikarya</taxon>
        <taxon>Ascomycota</taxon>
        <taxon>Pezizomycotina</taxon>
        <taxon>Sordariomycetes</taxon>
        <taxon>Hypocreomycetidae</taxon>
        <taxon>Glomerellales</taxon>
        <taxon>Plectosphaerellaceae</taxon>
        <taxon>Verticillium</taxon>
    </lineage>
</organism>
<feature type="repeat" description="ANK" evidence="3">
    <location>
        <begin position="479"/>
        <end position="511"/>
    </location>
</feature>
<feature type="repeat" description="ANK" evidence="3">
    <location>
        <begin position="711"/>
        <end position="743"/>
    </location>
</feature>
<dbReference type="EMBL" id="CVQH01022527">
    <property type="protein sequence ID" value="CRK33499.1"/>
    <property type="molecule type" value="Genomic_DNA"/>
</dbReference>
<keyword evidence="1" id="KW-0677">Repeat</keyword>
<dbReference type="InterPro" id="IPR036770">
    <property type="entry name" value="Ankyrin_rpt-contain_sf"/>
</dbReference>
<feature type="region of interest" description="Disordered" evidence="4">
    <location>
        <begin position="912"/>
        <end position="959"/>
    </location>
</feature>
<reference evidence="6" key="1">
    <citation type="submission" date="2015-05" db="EMBL/GenBank/DDBJ databases">
        <authorList>
            <person name="Fogelqvist Johan"/>
        </authorList>
    </citation>
    <scope>NUCLEOTIDE SEQUENCE [LARGE SCALE GENOMIC DNA]</scope>
</reference>
<dbReference type="Proteomes" id="UP000044602">
    <property type="component" value="Unassembled WGS sequence"/>
</dbReference>
<feature type="repeat" description="ANK" evidence="3">
    <location>
        <begin position="645"/>
        <end position="677"/>
    </location>
</feature>
<evidence type="ECO:0000313" key="5">
    <source>
        <dbReference type="EMBL" id="CRK33499.1"/>
    </source>
</evidence>
<evidence type="ECO:0000256" key="2">
    <source>
        <dbReference type="ARBA" id="ARBA00023043"/>
    </source>
</evidence>
<feature type="repeat" description="ANK" evidence="3">
    <location>
        <begin position="513"/>
        <end position="545"/>
    </location>
</feature>
<feature type="compositionally biased region" description="Polar residues" evidence="4">
    <location>
        <begin position="912"/>
        <end position="934"/>
    </location>
</feature>